<dbReference type="Pfam" id="PF02752">
    <property type="entry name" value="Arrestin_C"/>
    <property type="match status" value="1"/>
</dbReference>
<dbReference type="InterPro" id="IPR014756">
    <property type="entry name" value="Ig_E-set"/>
</dbReference>
<protein>
    <submittedName>
        <fullName evidence="5">Arrestin C-terminal-like domain-containing protein</fullName>
    </submittedName>
</protein>
<dbReference type="PANTHER" id="PTHR11188:SF176">
    <property type="entry name" value="ARRESTIN DOMAIN-CONTAINING PROTEIN 1"/>
    <property type="match status" value="1"/>
</dbReference>
<dbReference type="Proteomes" id="UP000887566">
    <property type="component" value="Unplaced"/>
</dbReference>
<feature type="domain" description="Arrestin C-terminal-like" evidence="3">
    <location>
        <begin position="171"/>
        <end position="302"/>
    </location>
</feature>
<dbReference type="InterPro" id="IPR050357">
    <property type="entry name" value="Arrestin_domain-protein"/>
</dbReference>
<keyword evidence="4" id="KW-1185">Reference proteome</keyword>
<dbReference type="Gene3D" id="2.60.40.640">
    <property type="match status" value="2"/>
</dbReference>
<evidence type="ECO:0000259" key="3">
    <source>
        <dbReference type="SMART" id="SM01017"/>
    </source>
</evidence>
<dbReference type="InterPro" id="IPR011021">
    <property type="entry name" value="Arrestin-like_N"/>
</dbReference>
<organism evidence="4 5">
    <name type="scientific">Plectus sambesii</name>
    <dbReference type="NCBI Taxonomy" id="2011161"/>
    <lineage>
        <taxon>Eukaryota</taxon>
        <taxon>Metazoa</taxon>
        <taxon>Ecdysozoa</taxon>
        <taxon>Nematoda</taxon>
        <taxon>Chromadorea</taxon>
        <taxon>Plectida</taxon>
        <taxon>Plectina</taxon>
        <taxon>Plectoidea</taxon>
        <taxon>Plectidae</taxon>
        <taxon>Plectus</taxon>
    </lineage>
</organism>
<name>A0A914XTQ6_9BILA</name>
<feature type="region of interest" description="Disordered" evidence="2">
    <location>
        <begin position="310"/>
        <end position="349"/>
    </location>
</feature>
<dbReference type="PANTHER" id="PTHR11188">
    <property type="entry name" value="ARRESTIN DOMAIN CONTAINING PROTEIN"/>
    <property type="match status" value="1"/>
</dbReference>
<dbReference type="InterPro" id="IPR011022">
    <property type="entry name" value="Arrestin_C-like"/>
</dbReference>
<dbReference type="SUPFAM" id="SSF81296">
    <property type="entry name" value="E set domains"/>
    <property type="match status" value="2"/>
</dbReference>
<feature type="compositionally biased region" description="Pro residues" evidence="2">
    <location>
        <begin position="314"/>
        <end position="324"/>
    </location>
</feature>
<dbReference type="AlphaFoldDB" id="A0A914XTQ6"/>
<dbReference type="GO" id="GO:0005737">
    <property type="term" value="C:cytoplasm"/>
    <property type="evidence" value="ECO:0007669"/>
    <property type="project" value="TreeGrafter"/>
</dbReference>
<dbReference type="WBParaSite" id="PSAMB.scaffold9961size4482.g32909.t1">
    <property type="protein sequence ID" value="PSAMB.scaffold9961size4482.g32909.t1"/>
    <property type="gene ID" value="PSAMB.scaffold9961size4482.g32909"/>
</dbReference>
<feature type="compositionally biased region" description="Pro residues" evidence="2">
    <location>
        <begin position="338"/>
        <end position="349"/>
    </location>
</feature>
<reference evidence="5" key="1">
    <citation type="submission" date="2022-11" db="UniProtKB">
        <authorList>
            <consortium name="WormBaseParasite"/>
        </authorList>
    </citation>
    <scope>IDENTIFICATION</scope>
</reference>
<evidence type="ECO:0000256" key="2">
    <source>
        <dbReference type="SAM" id="MobiDB-lite"/>
    </source>
</evidence>
<dbReference type="GO" id="GO:0015031">
    <property type="term" value="P:protein transport"/>
    <property type="evidence" value="ECO:0007669"/>
    <property type="project" value="TreeGrafter"/>
</dbReference>
<sequence>MGKIKRFEVVYSNDSGVFYAGQPIAGKIILELKEPLKAKGVKIRCQGELYVSFTDPSTKKRHTERHSYFDHTDTIFTADQPLDAGIHEYAFSFTFNAPGVLPSSFESQYGHVRFWSTAYLNLPLLSRDQSTRKPFSLVSIVDLNNEPLAFTPGYGHRQCRFSFADRLLCCVSGGLTGTVKLPRCAFVPGEQMVIHADVTNNSTKRVKRVEAFVQQNVIYSTAKGGRRWVKGEAKIAQLTQGPVTQGESQEWNESVTIPPLPPTKLGGCQQIAVDYMFNFVIYVDGAEDIRLTVPLVIGTVPLHQAPLQWLPPNATQPPEPPQYSPAPRLDRLPSACPSAPPPEQGYEGPPPSYEECMYNDGVSPDVTSMAAEGEQFEADVQTGAKPYRPLYPTYATLAARPGTSATRLIESID</sequence>
<dbReference type="InterPro" id="IPR014752">
    <property type="entry name" value="Arrestin-like_C"/>
</dbReference>
<dbReference type="Pfam" id="PF00339">
    <property type="entry name" value="Arrestin_N"/>
    <property type="match status" value="1"/>
</dbReference>
<accession>A0A914XTQ6</accession>
<comment type="similarity">
    <text evidence="1">Belongs to the arrestin family.</text>
</comment>
<evidence type="ECO:0000313" key="5">
    <source>
        <dbReference type="WBParaSite" id="PSAMB.scaffold9961size4482.g32909.t1"/>
    </source>
</evidence>
<evidence type="ECO:0000313" key="4">
    <source>
        <dbReference type="Proteomes" id="UP000887566"/>
    </source>
</evidence>
<proteinExistence type="inferred from homology"/>
<evidence type="ECO:0000256" key="1">
    <source>
        <dbReference type="ARBA" id="ARBA00005298"/>
    </source>
</evidence>
<dbReference type="SMART" id="SM01017">
    <property type="entry name" value="Arrestin_C"/>
    <property type="match status" value="1"/>
</dbReference>